<reference evidence="1" key="1">
    <citation type="submission" date="2021-03" db="EMBL/GenBank/DDBJ databases">
        <authorList>
            <person name="Li Z."/>
            <person name="Yang C."/>
        </authorList>
    </citation>
    <scope>NUCLEOTIDE SEQUENCE</scope>
    <source>
        <strain evidence="1">Dzin_1.0</strain>
        <tissue evidence="1">Leaf</tissue>
    </source>
</reference>
<sequence>MEEAVASLTRSFAVVPPAAVPAIVDCVVASSSFEPSLLFSSLVRSFADAAQVTESNCTLSHAAALGHLIKNTPSNDALELFVWKVFVPMVNSVQLNDTELINQVLGLLCDVVSKTQSWELIGTILVPFCLKSIGRNLALAYNGELAIFHWGSEDTFKQNLIRVTPESLPLLISCRILISLLNSALGSDNEIHSSERKAVDRFGDSAHFGHNLLWDLSNMVIEMLTQSTEH</sequence>
<dbReference type="PANTHER" id="PTHR12029:SF11">
    <property type="entry name" value="METHYLTRANSFERASE TARBP1-RELATED"/>
    <property type="match status" value="1"/>
</dbReference>
<dbReference type="GO" id="GO:0016423">
    <property type="term" value="F:tRNA (guanine) methyltransferase activity"/>
    <property type="evidence" value="ECO:0007669"/>
    <property type="project" value="TreeGrafter"/>
</dbReference>
<dbReference type="AlphaFoldDB" id="A0A9D5BVZ1"/>
<dbReference type="InterPro" id="IPR045330">
    <property type="entry name" value="TRM3/TARBP1"/>
</dbReference>
<gene>
    <name evidence="1" type="ORF">J5N97_029667</name>
</gene>
<evidence type="ECO:0000313" key="2">
    <source>
        <dbReference type="Proteomes" id="UP001085076"/>
    </source>
</evidence>
<evidence type="ECO:0000313" key="1">
    <source>
        <dbReference type="EMBL" id="KAJ0961839.1"/>
    </source>
</evidence>
<dbReference type="Proteomes" id="UP001085076">
    <property type="component" value="Miscellaneous, Linkage group lg10"/>
</dbReference>
<organism evidence="1 2">
    <name type="scientific">Dioscorea zingiberensis</name>
    <dbReference type="NCBI Taxonomy" id="325984"/>
    <lineage>
        <taxon>Eukaryota</taxon>
        <taxon>Viridiplantae</taxon>
        <taxon>Streptophyta</taxon>
        <taxon>Embryophyta</taxon>
        <taxon>Tracheophyta</taxon>
        <taxon>Spermatophyta</taxon>
        <taxon>Magnoliopsida</taxon>
        <taxon>Liliopsida</taxon>
        <taxon>Dioscoreales</taxon>
        <taxon>Dioscoreaceae</taxon>
        <taxon>Dioscorea</taxon>
    </lineage>
</organism>
<dbReference type="GO" id="GO:0030488">
    <property type="term" value="P:tRNA methylation"/>
    <property type="evidence" value="ECO:0007669"/>
    <property type="project" value="TreeGrafter"/>
</dbReference>
<dbReference type="PANTHER" id="PTHR12029">
    <property type="entry name" value="RNA METHYLTRANSFERASE"/>
    <property type="match status" value="1"/>
</dbReference>
<comment type="caution">
    <text evidence="1">The sequence shown here is derived from an EMBL/GenBank/DDBJ whole genome shotgun (WGS) entry which is preliminary data.</text>
</comment>
<protein>
    <submittedName>
        <fullName evidence="1">Uncharacterized protein</fullName>
    </submittedName>
</protein>
<dbReference type="EMBL" id="JAGGNH010000010">
    <property type="protein sequence ID" value="KAJ0961839.1"/>
    <property type="molecule type" value="Genomic_DNA"/>
</dbReference>
<dbReference type="OrthoDB" id="778064at2759"/>
<name>A0A9D5BVZ1_9LILI</name>
<proteinExistence type="predicted"/>
<accession>A0A9D5BVZ1</accession>
<reference evidence="1" key="2">
    <citation type="journal article" date="2022" name="Hortic Res">
        <title>The genome of Dioscorea zingiberensis sheds light on the biosynthesis, origin and evolution of the medicinally important diosgenin saponins.</title>
        <authorList>
            <person name="Li Y."/>
            <person name="Tan C."/>
            <person name="Li Z."/>
            <person name="Guo J."/>
            <person name="Li S."/>
            <person name="Chen X."/>
            <person name="Wang C."/>
            <person name="Dai X."/>
            <person name="Yang H."/>
            <person name="Song W."/>
            <person name="Hou L."/>
            <person name="Xu J."/>
            <person name="Tong Z."/>
            <person name="Xu A."/>
            <person name="Yuan X."/>
            <person name="Wang W."/>
            <person name="Yang Q."/>
            <person name="Chen L."/>
            <person name="Sun Z."/>
            <person name="Wang K."/>
            <person name="Pan B."/>
            <person name="Chen J."/>
            <person name="Bao Y."/>
            <person name="Liu F."/>
            <person name="Qi X."/>
            <person name="Gang D.R."/>
            <person name="Wen J."/>
            <person name="Li J."/>
        </authorList>
    </citation>
    <scope>NUCLEOTIDE SEQUENCE</scope>
    <source>
        <strain evidence="1">Dzin_1.0</strain>
    </source>
</reference>
<keyword evidence="2" id="KW-1185">Reference proteome</keyword>